<evidence type="ECO:0000259" key="1">
    <source>
        <dbReference type="Pfam" id="PF13472"/>
    </source>
</evidence>
<dbReference type="PANTHER" id="PTHR30383:SF29">
    <property type="entry name" value="SGNH HYDROLASE-TYPE ESTERASE DOMAIN-CONTAINING PROTEIN"/>
    <property type="match status" value="1"/>
</dbReference>
<dbReference type="EMBL" id="PDSK01000057">
    <property type="protein sequence ID" value="PIE35176.1"/>
    <property type="molecule type" value="Genomic_DNA"/>
</dbReference>
<dbReference type="Proteomes" id="UP000230821">
    <property type="component" value="Unassembled WGS sequence"/>
</dbReference>
<evidence type="ECO:0000313" key="3">
    <source>
        <dbReference type="Proteomes" id="UP000230821"/>
    </source>
</evidence>
<reference evidence="2 3" key="1">
    <citation type="submission" date="2017-10" db="EMBL/GenBank/DDBJ databases">
        <title>Novel microbial diversity and functional potential in the marine mammal oral microbiome.</title>
        <authorList>
            <person name="Dudek N.K."/>
            <person name="Sun C.L."/>
            <person name="Burstein D."/>
            <person name="Kantor R.S."/>
            <person name="Aliaga Goltsman D.S."/>
            <person name="Bik E.M."/>
            <person name="Thomas B.C."/>
            <person name="Banfield J.F."/>
            <person name="Relman D.A."/>
        </authorList>
    </citation>
    <scope>NUCLEOTIDE SEQUENCE [LARGE SCALE GENOMIC DNA]</scope>
    <source>
        <strain evidence="2">DOLJORAL78_47_16</strain>
    </source>
</reference>
<proteinExistence type="predicted"/>
<dbReference type="InterPro" id="IPR051532">
    <property type="entry name" value="Ester_Hydrolysis_Enzymes"/>
</dbReference>
<dbReference type="PANTHER" id="PTHR30383">
    <property type="entry name" value="THIOESTERASE 1/PROTEASE 1/LYSOPHOSPHOLIPASE L1"/>
    <property type="match status" value="1"/>
</dbReference>
<feature type="domain" description="SGNH hydrolase-type esterase" evidence="1">
    <location>
        <begin position="6"/>
        <end position="193"/>
    </location>
</feature>
<dbReference type="InterPro" id="IPR013830">
    <property type="entry name" value="SGNH_hydro"/>
</dbReference>
<comment type="caution">
    <text evidence="2">The sequence shown here is derived from an EMBL/GenBank/DDBJ whole genome shotgun (WGS) entry which is preliminary data.</text>
</comment>
<sequence length="208" mass="22908">MKTVVCYGDSNTWGYNPVTKERYGRDVRWTGVLRKALGDAYLIIEEGLNGRTTVWDDPIEGYKNGKEYIIPCLTSHKPFDLVIIMLGTNDLKQRFSLPACDIAKGAGALVEIAQKSDTGISGNAPQVLLMAPPPVAKLTEFAEMFEGSEEKSQKLGRYYQQQAQELGCDFFDVSEVIVSSNVDGIHFDPEGHKTLGESVATKVKEILG</sequence>
<accession>A0A2G6KHM4</accession>
<dbReference type="Gene3D" id="3.40.50.1110">
    <property type="entry name" value="SGNH hydrolase"/>
    <property type="match status" value="1"/>
</dbReference>
<dbReference type="GO" id="GO:0016787">
    <property type="term" value="F:hydrolase activity"/>
    <property type="evidence" value="ECO:0007669"/>
    <property type="project" value="UniProtKB-KW"/>
</dbReference>
<dbReference type="SUPFAM" id="SSF52266">
    <property type="entry name" value="SGNH hydrolase"/>
    <property type="match status" value="1"/>
</dbReference>
<keyword evidence="2" id="KW-0378">Hydrolase</keyword>
<protein>
    <submittedName>
        <fullName evidence="2">Hydrolase</fullName>
    </submittedName>
</protein>
<gene>
    <name evidence="2" type="ORF">CSA56_05280</name>
</gene>
<dbReference type="Pfam" id="PF13472">
    <property type="entry name" value="Lipase_GDSL_2"/>
    <property type="match status" value="1"/>
</dbReference>
<dbReference type="CDD" id="cd01839">
    <property type="entry name" value="SGNH_arylesterase_like"/>
    <property type="match status" value="1"/>
</dbReference>
<dbReference type="AlphaFoldDB" id="A0A2G6KHM4"/>
<evidence type="ECO:0000313" key="2">
    <source>
        <dbReference type="EMBL" id="PIE35176.1"/>
    </source>
</evidence>
<name>A0A2G6KHM4_9BACT</name>
<dbReference type="InterPro" id="IPR036514">
    <property type="entry name" value="SGNH_hydro_sf"/>
</dbReference>
<organism evidence="2 3">
    <name type="scientific">candidate division KSB3 bacterium</name>
    <dbReference type="NCBI Taxonomy" id="2044937"/>
    <lineage>
        <taxon>Bacteria</taxon>
        <taxon>candidate division KSB3</taxon>
    </lineage>
</organism>